<organism evidence="9 10">
    <name type="scientific">Panagrellus redivivus</name>
    <name type="common">Microworm</name>
    <dbReference type="NCBI Taxonomy" id="6233"/>
    <lineage>
        <taxon>Eukaryota</taxon>
        <taxon>Metazoa</taxon>
        <taxon>Ecdysozoa</taxon>
        <taxon>Nematoda</taxon>
        <taxon>Chromadorea</taxon>
        <taxon>Rhabditida</taxon>
        <taxon>Tylenchina</taxon>
        <taxon>Panagrolaimomorpha</taxon>
        <taxon>Panagrolaimoidea</taxon>
        <taxon>Panagrolaimidae</taxon>
        <taxon>Panagrellus</taxon>
    </lineage>
</organism>
<accession>A0A7E4ZPX0</accession>
<evidence type="ECO:0000256" key="3">
    <source>
        <dbReference type="ARBA" id="ARBA00022827"/>
    </source>
</evidence>
<evidence type="ECO:0000259" key="6">
    <source>
        <dbReference type="Pfam" id="PF02770"/>
    </source>
</evidence>
<keyword evidence="3 4" id="KW-0274">FAD</keyword>
<evidence type="ECO:0000256" key="2">
    <source>
        <dbReference type="ARBA" id="ARBA00022630"/>
    </source>
</evidence>
<name>A0A7E4ZPX0_PANRE</name>
<dbReference type="Pfam" id="PF18158">
    <property type="entry name" value="AidB_N"/>
    <property type="match status" value="1"/>
</dbReference>
<dbReference type="InterPro" id="IPR036250">
    <property type="entry name" value="AcylCo_DH-like_C"/>
</dbReference>
<evidence type="ECO:0000256" key="1">
    <source>
        <dbReference type="ARBA" id="ARBA00009347"/>
    </source>
</evidence>
<comment type="similarity">
    <text evidence="1 4">Belongs to the acyl-CoA dehydrogenase family.</text>
</comment>
<feature type="domain" description="Acyl-CoA dehydrogenase/oxidase C-terminal" evidence="5">
    <location>
        <begin position="320"/>
        <end position="476"/>
    </location>
</feature>
<protein>
    <submittedName>
        <fullName evidence="10">Acyl-CoA dehydrogenase</fullName>
    </submittedName>
</protein>
<dbReference type="Gene3D" id="2.40.110.20">
    <property type="match status" value="1"/>
</dbReference>
<dbReference type="GO" id="GO:0003995">
    <property type="term" value="F:acyl-CoA dehydrogenase activity"/>
    <property type="evidence" value="ECO:0007669"/>
    <property type="project" value="TreeGrafter"/>
</dbReference>
<evidence type="ECO:0000259" key="5">
    <source>
        <dbReference type="Pfam" id="PF00441"/>
    </source>
</evidence>
<keyword evidence="4" id="KW-0560">Oxidoreductase</keyword>
<reference evidence="10" key="2">
    <citation type="submission" date="2020-10" db="UniProtKB">
        <authorList>
            <consortium name="WormBaseParasite"/>
        </authorList>
    </citation>
    <scope>IDENTIFICATION</scope>
</reference>
<evidence type="ECO:0000256" key="4">
    <source>
        <dbReference type="RuleBase" id="RU362125"/>
    </source>
</evidence>
<feature type="domain" description="Acyl-CoA oxidase/dehydrogenase middle" evidence="6">
    <location>
        <begin position="206"/>
        <end position="311"/>
    </location>
</feature>
<dbReference type="InterPro" id="IPR052904">
    <property type="entry name" value="Acyl-CoA_dehydrogenase-like"/>
</dbReference>
<evidence type="ECO:0000259" key="7">
    <source>
        <dbReference type="Pfam" id="PF18158"/>
    </source>
</evidence>
<dbReference type="SUPFAM" id="SSF56645">
    <property type="entry name" value="Acyl-CoA dehydrogenase NM domain-like"/>
    <property type="match status" value="1"/>
</dbReference>
<dbReference type="Pfam" id="PF22217">
    <property type="entry name" value="ACDH-11_C"/>
    <property type="match status" value="1"/>
</dbReference>
<dbReference type="InterPro" id="IPR009100">
    <property type="entry name" value="AcylCoA_DH/oxidase_NM_dom_sf"/>
</dbReference>
<dbReference type="InterPro" id="IPR041504">
    <property type="entry name" value="AidB_N"/>
</dbReference>
<keyword evidence="2 4" id="KW-0285">Flavoprotein</keyword>
<sequence length="614" mass="66843">MKTTTCVPLFRLSARSVNSIRMLNKDYQHPKLGPFVQAAPVLENPFTSDPILPRALKRLLPNSEYNSVATDLSNFGQRIVKEVDALGLLAERDPPRLEQFDAWGNRVDNLIVTPAWDKLKGIAAEEGLIAIGYDKSRSAEARRIHQFAKLYLFHPSSGLVTCPLAMTDGAAKTISELNLGDKFPDLKEAYNRLTSRDPKHAWTSGQWMTEKAGGSDVGGGCDTYAVPVDEVNHKLSGYKWFSSAIDADMTLTLARTVQDGKAVSGSRGLSLFFLRLRDQATGKLNGIQMLKLKNKLGTKQLPTAELLLDGVNALKVSAEGRGVPSIANMLNITRVHNAVASASSIRRVVSLARDWSTRRVAFGNKLVDWPLHLATLANLEILARGTLLFTLESARLLGRFESGEASAEEIALLRLITPILKLHTGKVCVPAISEGIECFGGQGYIEDTGIPGIMRDAQVTAIWEGTTNVLSLDILRVFKTTKFAAFEAFVNRISGIVTKAKSGQNEKVVQAGTSLEKAFTQLVSTLKAAQKDPQFPANLQRGARDIGISMGNVYTGALLVEFAAHAEATPVDADVASRYCVEQQLLTVSAASFDATRNDVEKNIIFENYGKSKL</sequence>
<evidence type="ECO:0000313" key="10">
    <source>
        <dbReference type="WBParaSite" id="Pan_g10055.t1"/>
    </source>
</evidence>
<proteinExistence type="inferred from homology"/>
<dbReference type="Pfam" id="PF00441">
    <property type="entry name" value="Acyl-CoA_dh_1"/>
    <property type="match status" value="1"/>
</dbReference>
<evidence type="ECO:0000313" key="9">
    <source>
        <dbReference type="Proteomes" id="UP000492821"/>
    </source>
</evidence>
<dbReference type="WBParaSite" id="Pan_g10055.t1">
    <property type="protein sequence ID" value="Pan_g10055.t1"/>
    <property type="gene ID" value="Pan_g10055"/>
</dbReference>
<keyword evidence="9" id="KW-1185">Reference proteome</keyword>
<dbReference type="AlphaFoldDB" id="A0A7E4ZPX0"/>
<dbReference type="PANTHER" id="PTHR42707:SF2">
    <property type="entry name" value="ACD11 DEHYDROGENASE"/>
    <property type="match status" value="1"/>
</dbReference>
<feature type="domain" description="Acyl-CoA dehydrogenase 11-like C-terminal" evidence="8">
    <location>
        <begin position="485"/>
        <end position="606"/>
    </location>
</feature>
<evidence type="ECO:0000259" key="8">
    <source>
        <dbReference type="Pfam" id="PF22217"/>
    </source>
</evidence>
<dbReference type="Gene3D" id="1.20.140.10">
    <property type="entry name" value="Butyryl-CoA Dehydrogenase, subunit A, domain 3"/>
    <property type="match status" value="1"/>
</dbReference>
<dbReference type="InterPro" id="IPR006091">
    <property type="entry name" value="Acyl-CoA_Oxase/DH_mid-dom"/>
</dbReference>
<dbReference type="InterPro" id="IPR053998">
    <property type="entry name" value="ACDH-11_C"/>
</dbReference>
<dbReference type="Gene3D" id="6.10.250.600">
    <property type="match status" value="1"/>
</dbReference>
<dbReference type="SUPFAM" id="SSF47203">
    <property type="entry name" value="Acyl-CoA dehydrogenase C-terminal domain-like"/>
    <property type="match status" value="1"/>
</dbReference>
<dbReference type="Pfam" id="PF02770">
    <property type="entry name" value="Acyl-CoA_dh_M"/>
    <property type="match status" value="1"/>
</dbReference>
<reference evidence="9" key="1">
    <citation type="journal article" date="2013" name="Genetics">
        <title>The draft genome and transcriptome of Panagrellus redivivus are shaped by the harsh demands of a free-living lifestyle.</title>
        <authorList>
            <person name="Srinivasan J."/>
            <person name="Dillman A.R."/>
            <person name="Macchietto M.G."/>
            <person name="Heikkinen L."/>
            <person name="Lakso M."/>
            <person name="Fracchia K.M."/>
            <person name="Antoshechkin I."/>
            <person name="Mortazavi A."/>
            <person name="Wong G."/>
            <person name="Sternberg P.W."/>
        </authorList>
    </citation>
    <scope>NUCLEOTIDE SEQUENCE [LARGE SCALE GENOMIC DNA]</scope>
    <source>
        <strain evidence="9">MT8872</strain>
    </source>
</reference>
<dbReference type="Proteomes" id="UP000492821">
    <property type="component" value="Unassembled WGS sequence"/>
</dbReference>
<dbReference type="PANTHER" id="PTHR42707">
    <property type="entry name" value="ACYL-COA DEHYDROGENASE"/>
    <property type="match status" value="1"/>
</dbReference>
<dbReference type="InterPro" id="IPR009075">
    <property type="entry name" value="AcylCo_DH/oxidase_C"/>
</dbReference>
<comment type="cofactor">
    <cofactor evidence="4">
        <name>FAD</name>
        <dbReference type="ChEBI" id="CHEBI:57692"/>
    </cofactor>
</comment>
<feature type="domain" description="Adaptive response protein AidB N-terminal" evidence="7">
    <location>
        <begin position="44"/>
        <end position="175"/>
    </location>
</feature>